<dbReference type="GO" id="GO:0050660">
    <property type="term" value="F:flavin adenine dinucleotide binding"/>
    <property type="evidence" value="ECO:0007669"/>
    <property type="project" value="TreeGrafter"/>
</dbReference>
<organism evidence="3 4">
    <name type="scientific">Heterobasidion irregulare (strain TC 32-1)</name>
    <dbReference type="NCBI Taxonomy" id="747525"/>
    <lineage>
        <taxon>Eukaryota</taxon>
        <taxon>Fungi</taxon>
        <taxon>Dikarya</taxon>
        <taxon>Basidiomycota</taxon>
        <taxon>Agaricomycotina</taxon>
        <taxon>Agaricomycetes</taxon>
        <taxon>Russulales</taxon>
        <taxon>Bondarzewiaceae</taxon>
        <taxon>Heterobasidion</taxon>
        <taxon>Heterobasidion annosum species complex</taxon>
    </lineage>
</organism>
<dbReference type="SUPFAM" id="SSF51905">
    <property type="entry name" value="FAD/NAD(P)-binding domain"/>
    <property type="match status" value="2"/>
</dbReference>
<feature type="region of interest" description="Disordered" evidence="2">
    <location>
        <begin position="1"/>
        <end position="20"/>
    </location>
</feature>
<dbReference type="Pfam" id="PF13738">
    <property type="entry name" value="Pyr_redox_3"/>
    <property type="match status" value="1"/>
</dbReference>
<evidence type="ECO:0000256" key="2">
    <source>
        <dbReference type="SAM" id="MobiDB-lite"/>
    </source>
</evidence>
<reference evidence="3 4" key="1">
    <citation type="journal article" date="2012" name="New Phytol.">
        <title>Insight into trade-off between wood decay and parasitism from the genome of a fungal forest pathogen.</title>
        <authorList>
            <person name="Olson A."/>
            <person name="Aerts A."/>
            <person name="Asiegbu F."/>
            <person name="Belbahri L."/>
            <person name="Bouzid O."/>
            <person name="Broberg A."/>
            <person name="Canback B."/>
            <person name="Coutinho P.M."/>
            <person name="Cullen D."/>
            <person name="Dalman K."/>
            <person name="Deflorio G."/>
            <person name="van Diepen L.T."/>
            <person name="Dunand C."/>
            <person name="Duplessis S."/>
            <person name="Durling M."/>
            <person name="Gonthier P."/>
            <person name="Grimwood J."/>
            <person name="Fossdal C.G."/>
            <person name="Hansson D."/>
            <person name="Henrissat B."/>
            <person name="Hietala A."/>
            <person name="Himmelstrand K."/>
            <person name="Hoffmeister D."/>
            <person name="Hogberg N."/>
            <person name="James T.Y."/>
            <person name="Karlsson M."/>
            <person name="Kohler A."/>
            <person name="Kues U."/>
            <person name="Lee Y.H."/>
            <person name="Lin Y.C."/>
            <person name="Lind M."/>
            <person name="Lindquist E."/>
            <person name="Lombard V."/>
            <person name="Lucas S."/>
            <person name="Lunden K."/>
            <person name="Morin E."/>
            <person name="Murat C."/>
            <person name="Park J."/>
            <person name="Raffaello T."/>
            <person name="Rouze P."/>
            <person name="Salamov A."/>
            <person name="Schmutz J."/>
            <person name="Solheim H."/>
            <person name="Stahlberg J."/>
            <person name="Velez H."/>
            <person name="de Vries R.P."/>
            <person name="Wiebenga A."/>
            <person name="Woodward S."/>
            <person name="Yakovlev I."/>
            <person name="Garbelotto M."/>
            <person name="Martin F."/>
            <person name="Grigoriev I.V."/>
            <person name="Stenlid J."/>
        </authorList>
    </citation>
    <scope>NUCLEOTIDE SEQUENCE [LARGE SCALE GENOMIC DNA]</scope>
    <source>
        <strain evidence="3 4">TC 32-1</strain>
    </source>
</reference>
<evidence type="ECO:0000313" key="4">
    <source>
        <dbReference type="Proteomes" id="UP000030671"/>
    </source>
</evidence>
<dbReference type="PANTHER" id="PTHR43539">
    <property type="entry name" value="FLAVIN-BINDING MONOOXYGENASE-LIKE PROTEIN (AFU_ORTHOLOGUE AFUA_4G09220)"/>
    <property type="match status" value="1"/>
</dbReference>
<dbReference type="Gene3D" id="3.50.50.60">
    <property type="entry name" value="FAD/NAD(P)-binding domain"/>
    <property type="match status" value="1"/>
</dbReference>
<evidence type="ECO:0000256" key="1">
    <source>
        <dbReference type="ARBA" id="ARBA00023002"/>
    </source>
</evidence>
<dbReference type="KEGG" id="hir:HETIRDRAFT_50006"/>
<dbReference type="OrthoDB" id="74360at2759"/>
<dbReference type="RefSeq" id="XP_009548762.1">
    <property type="nucleotide sequence ID" value="XM_009550467.1"/>
</dbReference>
<dbReference type="GO" id="GO:0004497">
    <property type="term" value="F:monooxygenase activity"/>
    <property type="evidence" value="ECO:0007669"/>
    <property type="project" value="TreeGrafter"/>
</dbReference>
<accession>W4K0V4</accession>
<gene>
    <name evidence="3" type="ORF">HETIRDRAFT_50006</name>
</gene>
<name>W4K0V4_HETIT</name>
<keyword evidence="1" id="KW-0560">Oxidoreductase</keyword>
<dbReference type="InterPro" id="IPR050982">
    <property type="entry name" value="Auxin_biosynth/cation_transpt"/>
</dbReference>
<proteinExistence type="predicted"/>
<dbReference type="HOGENOM" id="CLU_015676_1_0_1"/>
<dbReference type="AlphaFoldDB" id="W4K0V4"/>
<sequence>MTASLELPPRPTGLPTLESLNATVPSDVSPESVSQSWLEKLSATLSAQTFDDLDELFISSATWKDILALTWDFRSVRTLPSIRTMLAARAGLQKFSVQAITAEEGAEARGAFKSLLVRPFPDTAWVQFGFAVVTGIGQGTGTARLVPTGDGTWKAWTVFTSIDQLRDFPEKVGAARLVGPVVDWVDRRARELDFVDSQPTVLIIGGGHVGLELAARLKYSDISALVVEKAPRIGDSWRHRYDCLCLHDPVWFNHMPYLPFPSTWPRYPPSKKIASWLEAYAENLDLNVWTSTNTQTIKWNEGTKDWTVTVTRSDGRQRILSPKYVIFAHGSGGGVANMPDIPQKEAFRGQVYHSSEFRSGKYFKGKKAIVVGACNSGHDIAHDLYDYGADVTMFQRSTTYVISAKALAMQLKASHYVENGPPTEVADRLGASIPHFIVRLLQGRAAQRIADTVDKELHDNLRKVGFGLSLGVDGGGIISLLTTRRGGFYMNVGTSQLIADGRIKLKHGSAISRFSSNGLYFEDGTHLDAEVVIFATGYGDARDLAHELCEPEVVDKVGEVWGIDKEGELNGVWRDSGHPHLFFAQGNFVLARQYSAYLALQIKASEEGLISARYTIHKQYGQGT</sequence>
<evidence type="ECO:0008006" key="5">
    <source>
        <dbReference type="Google" id="ProtNLM"/>
    </source>
</evidence>
<protein>
    <recommendedName>
        <fullName evidence="5">FAD/NAD(P)-binding domain-containing protein</fullName>
    </recommendedName>
</protein>
<dbReference type="GeneID" id="20678126"/>
<dbReference type="InParanoid" id="W4K0V4"/>
<dbReference type="Proteomes" id="UP000030671">
    <property type="component" value="Unassembled WGS sequence"/>
</dbReference>
<dbReference type="eggNOG" id="KOG1399">
    <property type="taxonomic scope" value="Eukaryota"/>
</dbReference>
<evidence type="ECO:0000313" key="3">
    <source>
        <dbReference type="EMBL" id="ETW79334.1"/>
    </source>
</evidence>
<dbReference type="PANTHER" id="PTHR43539:SF68">
    <property type="entry name" value="FLAVIN-BINDING MONOOXYGENASE-LIKE PROTEIN (AFU_ORTHOLOGUE AFUA_4G09220)"/>
    <property type="match status" value="1"/>
</dbReference>
<dbReference type="EMBL" id="KI925461">
    <property type="protein sequence ID" value="ETW79334.1"/>
    <property type="molecule type" value="Genomic_DNA"/>
</dbReference>
<dbReference type="InterPro" id="IPR036188">
    <property type="entry name" value="FAD/NAD-bd_sf"/>
</dbReference>
<keyword evidence="4" id="KW-1185">Reference proteome</keyword>